<protein>
    <submittedName>
        <fullName evidence="1">Uncharacterized protein</fullName>
    </submittedName>
</protein>
<sequence>MAGRSDQRRRFNVKNTHHNKTFVFQVCYAFRWQNEALPFGRLSLAAKYWISMPYISPDGAIYHIALQHFAKLDHNEVWDAYVLLNGKSVSRKGYVWIASNMLNDLMSVEQIHNFVSHVKKQKEIGYAK</sequence>
<reference evidence="1 2" key="1">
    <citation type="journal article" date="2014" name="Mol. Plant">
        <title>Chromosome Scale Genome Assembly and Transcriptome Profiling of Nannochloropsis gaditana in Nitrogen Depletion.</title>
        <authorList>
            <person name="Corteggiani Carpinelli E."/>
            <person name="Telatin A."/>
            <person name="Vitulo N."/>
            <person name="Forcato C."/>
            <person name="D'Angelo M."/>
            <person name="Schiavon R."/>
            <person name="Vezzi A."/>
            <person name="Giacometti G.M."/>
            <person name="Morosinotto T."/>
            <person name="Valle G."/>
        </authorList>
    </citation>
    <scope>NUCLEOTIDE SEQUENCE [LARGE SCALE GENOMIC DNA]</scope>
    <source>
        <strain evidence="1 2">B-31</strain>
    </source>
</reference>
<evidence type="ECO:0000313" key="1">
    <source>
        <dbReference type="EMBL" id="EWM25328.1"/>
    </source>
</evidence>
<dbReference type="Proteomes" id="UP000019335">
    <property type="component" value="Chromosome 11"/>
</dbReference>
<dbReference type="EMBL" id="AZIL01000939">
    <property type="protein sequence ID" value="EWM25328.1"/>
    <property type="molecule type" value="Genomic_DNA"/>
</dbReference>
<keyword evidence="2" id="KW-1185">Reference proteome</keyword>
<gene>
    <name evidence="1" type="ORF">Naga_101034g1</name>
</gene>
<organism evidence="1 2">
    <name type="scientific">Nannochloropsis gaditana</name>
    <dbReference type="NCBI Taxonomy" id="72520"/>
    <lineage>
        <taxon>Eukaryota</taxon>
        <taxon>Sar</taxon>
        <taxon>Stramenopiles</taxon>
        <taxon>Ochrophyta</taxon>
        <taxon>Eustigmatophyceae</taxon>
        <taxon>Eustigmatales</taxon>
        <taxon>Monodopsidaceae</taxon>
        <taxon>Nannochloropsis</taxon>
    </lineage>
</organism>
<dbReference type="AlphaFoldDB" id="W7TP93"/>
<proteinExistence type="predicted"/>
<name>W7TP93_9STRA</name>
<comment type="caution">
    <text evidence="1">The sequence shown here is derived from an EMBL/GenBank/DDBJ whole genome shotgun (WGS) entry which is preliminary data.</text>
</comment>
<evidence type="ECO:0000313" key="2">
    <source>
        <dbReference type="Proteomes" id="UP000019335"/>
    </source>
</evidence>
<accession>W7TP93</accession>